<protein>
    <submittedName>
        <fullName evidence="6">LrgB family protein</fullName>
    </submittedName>
</protein>
<dbReference type="InterPro" id="IPR007300">
    <property type="entry name" value="CidB/LrgB"/>
</dbReference>
<evidence type="ECO:0000256" key="1">
    <source>
        <dbReference type="ARBA" id="ARBA00004141"/>
    </source>
</evidence>
<accession>A0ABU5J537</accession>
<keyword evidence="2 5" id="KW-0812">Transmembrane</keyword>
<dbReference type="Pfam" id="PF04172">
    <property type="entry name" value="LrgB"/>
    <property type="match status" value="1"/>
</dbReference>
<evidence type="ECO:0000313" key="7">
    <source>
        <dbReference type="Proteomes" id="UP001290455"/>
    </source>
</evidence>
<feature type="transmembrane region" description="Helical" evidence="5">
    <location>
        <begin position="62"/>
        <end position="79"/>
    </location>
</feature>
<evidence type="ECO:0000256" key="4">
    <source>
        <dbReference type="ARBA" id="ARBA00023136"/>
    </source>
</evidence>
<sequence length="230" mass="24677">MNLLITIYSLVVTILVYLVSRKVAQKFPSPFTTPVFLSTTLIIVILLFSHITYEEYAIAKDIMTYLLGPATVALAVPLYKHRFIVLNNLIPAIIGLTVGSISTILVAIMLAKWFHLKELILASMSIKSITIPVAAEVSKIIGADAVLVAGFVMITGMCGAMFGPPIMNMLRIKHPFARGLSMGTIAHGIGTAEVAKEGELQGAVAGIAMGLAAVFTSLVIPFLLPVLLKW</sequence>
<dbReference type="PANTHER" id="PTHR30249">
    <property type="entry name" value="PUTATIVE SEROTONIN TRANSPORTER"/>
    <property type="match status" value="1"/>
</dbReference>
<dbReference type="EMBL" id="JAXOFX010000027">
    <property type="protein sequence ID" value="MDZ5474522.1"/>
    <property type="molecule type" value="Genomic_DNA"/>
</dbReference>
<name>A0ABU5J537_9BACI</name>
<dbReference type="Proteomes" id="UP001290455">
    <property type="component" value="Unassembled WGS sequence"/>
</dbReference>
<comment type="subcellular location">
    <subcellularLocation>
        <location evidence="1">Membrane</location>
        <topology evidence="1">Multi-pass membrane protein</topology>
    </subcellularLocation>
</comment>
<dbReference type="RefSeq" id="WP_322448804.1">
    <property type="nucleotide sequence ID" value="NZ_JAXOFX010000027.1"/>
</dbReference>
<evidence type="ECO:0000256" key="5">
    <source>
        <dbReference type="SAM" id="Phobius"/>
    </source>
</evidence>
<evidence type="ECO:0000313" key="6">
    <source>
        <dbReference type="EMBL" id="MDZ5474522.1"/>
    </source>
</evidence>
<dbReference type="PANTHER" id="PTHR30249:SF0">
    <property type="entry name" value="PLASTIDAL GLYCOLATE_GLYCERATE TRANSLOCATOR 1, CHLOROPLASTIC"/>
    <property type="match status" value="1"/>
</dbReference>
<gene>
    <name evidence="6" type="ORF">SM124_22865</name>
</gene>
<keyword evidence="3 5" id="KW-1133">Transmembrane helix</keyword>
<proteinExistence type="predicted"/>
<feature type="transmembrane region" description="Helical" evidence="5">
    <location>
        <begin position="31"/>
        <end position="50"/>
    </location>
</feature>
<feature type="transmembrane region" description="Helical" evidence="5">
    <location>
        <begin position="85"/>
        <end position="111"/>
    </location>
</feature>
<feature type="transmembrane region" description="Helical" evidence="5">
    <location>
        <begin position="204"/>
        <end position="228"/>
    </location>
</feature>
<reference evidence="6 7" key="1">
    <citation type="submission" date="2023-11" db="EMBL/GenBank/DDBJ databases">
        <title>Bacillus jintuensis, isolated from a mudflat on the Beibu Gulf coast.</title>
        <authorList>
            <person name="Li M."/>
        </authorList>
    </citation>
    <scope>NUCLEOTIDE SEQUENCE [LARGE SCALE GENOMIC DNA]</scope>
    <source>
        <strain evidence="6 7">31A1R</strain>
    </source>
</reference>
<feature type="transmembrane region" description="Helical" evidence="5">
    <location>
        <begin position="141"/>
        <end position="163"/>
    </location>
</feature>
<evidence type="ECO:0000256" key="3">
    <source>
        <dbReference type="ARBA" id="ARBA00022989"/>
    </source>
</evidence>
<comment type="caution">
    <text evidence="6">The sequence shown here is derived from an EMBL/GenBank/DDBJ whole genome shotgun (WGS) entry which is preliminary data.</text>
</comment>
<evidence type="ECO:0000256" key="2">
    <source>
        <dbReference type="ARBA" id="ARBA00022692"/>
    </source>
</evidence>
<keyword evidence="4 5" id="KW-0472">Membrane</keyword>
<organism evidence="6 7">
    <name type="scientific">Robertmurraya mangrovi</name>
    <dbReference type="NCBI Taxonomy" id="3098077"/>
    <lineage>
        <taxon>Bacteria</taxon>
        <taxon>Bacillati</taxon>
        <taxon>Bacillota</taxon>
        <taxon>Bacilli</taxon>
        <taxon>Bacillales</taxon>
        <taxon>Bacillaceae</taxon>
        <taxon>Robertmurraya</taxon>
    </lineage>
</organism>
<keyword evidence="7" id="KW-1185">Reference proteome</keyword>